<name>A0A916NC21_9BACT</name>
<keyword evidence="1" id="KW-0175">Coiled coil</keyword>
<sequence>MEIEQLLKIISQILGIPVAQAKELIEAEDGEKAVADLSKENLKKKFDAGHKKGMGQSAETLAKAISDELEIDVNGSTPADIASSLKTAFETRSAEGISEETVKGTEAYKALQADLTRAQQEQNKLVEKKVKEALKEKEADYQKNLKAAKREALNTELTARAEKWLTDNNAILHKDPEKRRLQIKELVDKLGSFEIERDGETFLISKDGQPLTDQSGHNAGLDQVFKDYDHLFHFQEVQQRQSSGLPAGGIQSGGQSKFTHFKGKVPENQDEMNKINLEYAEKKISREAYQEVKAAFAEQPTK</sequence>
<gene>
    <name evidence="2" type="ORF">DYBT9275_02767</name>
</gene>
<proteinExistence type="predicted"/>
<comment type="caution">
    <text evidence="2">The sequence shown here is derived from an EMBL/GenBank/DDBJ whole genome shotgun (WGS) entry which is preliminary data.</text>
</comment>
<evidence type="ECO:0008006" key="4">
    <source>
        <dbReference type="Google" id="ProtNLM"/>
    </source>
</evidence>
<dbReference type="Proteomes" id="UP000680038">
    <property type="component" value="Unassembled WGS sequence"/>
</dbReference>
<feature type="coiled-coil region" evidence="1">
    <location>
        <begin position="108"/>
        <end position="151"/>
    </location>
</feature>
<dbReference type="RefSeq" id="WP_215239339.1">
    <property type="nucleotide sequence ID" value="NZ_CAJRAF010000002.1"/>
</dbReference>
<dbReference type="AlphaFoldDB" id="A0A916NC21"/>
<evidence type="ECO:0000313" key="3">
    <source>
        <dbReference type="Proteomes" id="UP000680038"/>
    </source>
</evidence>
<evidence type="ECO:0000313" key="2">
    <source>
        <dbReference type="EMBL" id="CAG5001918.1"/>
    </source>
</evidence>
<evidence type="ECO:0000256" key="1">
    <source>
        <dbReference type="SAM" id="Coils"/>
    </source>
</evidence>
<accession>A0A916NC21</accession>
<dbReference type="EMBL" id="CAJRAF010000002">
    <property type="protein sequence ID" value="CAG5001918.1"/>
    <property type="molecule type" value="Genomic_DNA"/>
</dbReference>
<reference evidence="2" key="1">
    <citation type="submission" date="2021-04" db="EMBL/GenBank/DDBJ databases">
        <authorList>
            <person name="Rodrigo-Torres L."/>
            <person name="Arahal R. D."/>
            <person name="Lucena T."/>
        </authorList>
    </citation>
    <scope>NUCLEOTIDE SEQUENCE</scope>
    <source>
        <strain evidence="2">CECT 9275</strain>
    </source>
</reference>
<organism evidence="2 3">
    <name type="scientific">Dyadobacter helix</name>
    <dbReference type="NCBI Taxonomy" id="2822344"/>
    <lineage>
        <taxon>Bacteria</taxon>
        <taxon>Pseudomonadati</taxon>
        <taxon>Bacteroidota</taxon>
        <taxon>Cytophagia</taxon>
        <taxon>Cytophagales</taxon>
        <taxon>Spirosomataceae</taxon>
        <taxon>Dyadobacter</taxon>
    </lineage>
</organism>
<keyword evidence="3" id="KW-1185">Reference proteome</keyword>
<protein>
    <recommendedName>
        <fullName evidence="4">Phage minor structural protein GP20</fullName>
    </recommendedName>
</protein>